<accession>A0A9N9JHL7</accession>
<comment type="caution">
    <text evidence="1">The sequence shown here is derived from an EMBL/GenBank/DDBJ whole genome shotgun (WGS) entry which is preliminary data.</text>
</comment>
<evidence type="ECO:0000313" key="2">
    <source>
        <dbReference type="Proteomes" id="UP000789570"/>
    </source>
</evidence>
<proteinExistence type="predicted"/>
<dbReference type="OrthoDB" id="2347457at2759"/>
<dbReference type="Proteomes" id="UP000789570">
    <property type="component" value="Unassembled WGS sequence"/>
</dbReference>
<keyword evidence="2" id="KW-1185">Reference proteome</keyword>
<dbReference type="AlphaFoldDB" id="A0A9N9JHL7"/>
<dbReference type="EMBL" id="CAJVPQ010030316">
    <property type="protein sequence ID" value="CAG8776575.1"/>
    <property type="molecule type" value="Genomic_DNA"/>
</dbReference>
<sequence length="138" mass="16567">STSNQNFPSFPDAAYTEFMELISKYHLSDLAGNAVLKWFNKHHLREDVILPKNITQGCEFVNSIYVKHLLYLRIKILKYESEEYYLYHRPVFDAIKELLFNADILKYCQWEFSAEYITNDNGQYECIYGEQWTGLWWK</sequence>
<protein>
    <submittedName>
        <fullName evidence="1">12825_t:CDS:1</fullName>
    </submittedName>
</protein>
<feature type="non-terminal residue" evidence="1">
    <location>
        <position position="138"/>
    </location>
</feature>
<gene>
    <name evidence="1" type="ORF">FCALED_LOCUS17864</name>
</gene>
<reference evidence="1" key="1">
    <citation type="submission" date="2021-06" db="EMBL/GenBank/DDBJ databases">
        <authorList>
            <person name="Kallberg Y."/>
            <person name="Tangrot J."/>
            <person name="Rosling A."/>
        </authorList>
    </citation>
    <scope>NUCLEOTIDE SEQUENCE</scope>
    <source>
        <strain evidence="1">UK204</strain>
    </source>
</reference>
<name>A0A9N9JHL7_9GLOM</name>
<evidence type="ECO:0000313" key="1">
    <source>
        <dbReference type="EMBL" id="CAG8776575.1"/>
    </source>
</evidence>
<feature type="non-terminal residue" evidence="1">
    <location>
        <position position="1"/>
    </location>
</feature>
<organism evidence="1 2">
    <name type="scientific">Funneliformis caledonium</name>
    <dbReference type="NCBI Taxonomy" id="1117310"/>
    <lineage>
        <taxon>Eukaryota</taxon>
        <taxon>Fungi</taxon>
        <taxon>Fungi incertae sedis</taxon>
        <taxon>Mucoromycota</taxon>
        <taxon>Glomeromycotina</taxon>
        <taxon>Glomeromycetes</taxon>
        <taxon>Glomerales</taxon>
        <taxon>Glomeraceae</taxon>
        <taxon>Funneliformis</taxon>
    </lineage>
</organism>